<evidence type="ECO:0000259" key="3">
    <source>
        <dbReference type="PROSITE" id="PS51371"/>
    </source>
</evidence>
<sequence length="367" mass="37658">MSDLRAALAAVIFRPILPGATLRERFWACFAAVAAVALTGIGSAALVGQGAQGALLIAPVGASAVLLFCVPASPLAQPWPIIGGNGLSALCGLLVASMVPEPALAAGLAVALAIAVMSLTRSLHPPGGAAALTAVLGGPLITHWGIWFAAVPVALNSALLVAIGISLHRLFGRSYPHRPLPAVNPQHTADAPPAVRLGFQQQDVDAALSAMHETLDVVPEDLLTVLREIEHQTVMRMHGDLICENVMSRDVVSVRLDSVCTEALALLLGRNLRILPIIAPNGSFAGAVGLRDVIGRDGPVVDAAKPCPSAPPSAPVASLVPVLTDGRHHAAVILNDDRTVAGIISQTDLLSAMGRLALTRTGGTPAR</sequence>
<evidence type="ECO:0000256" key="1">
    <source>
        <dbReference type="PROSITE-ProRule" id="PRU00703"/>
    </source>
</evidence>
<dbReference type="Pfam" id="PF00571">
    <property type="entry name" value="CBS"/>
    <property type="match status" value="2"/>
</dbReference>
<dbReference type="EMBL" id="LC066377">
    <property type="protein sequence ID" value="BAT28530.1"/>
    <property type="molecule type" value="Genomic_DNA"/>
</dbReference>
<dbReference type="InterPro" id="IPR058581">
    <property type="entry name" value="TM_HPP"/>
</dbReference>
<dbReference type="Gene3D" id="3.10.580.10">
    <property type="entry name" value="CBS-domain"/>
    <property type="match status" value="1"/>
</dbReference>
<feature type="transmembrane region" description="Helical" evidence="2">
    <location>
        <begin position="144"/>
        <end position="167"/>
    </location>
</feature>
<evidence type="ECO:0000256" key="2">
    <source>
        <dbReference type="SAM" id="Phobius"/>
    </source>
</evidence>
<dbReference type="Pfam" id="PF04982">
    <property type="entry name" value="TM_HPP"/>
    <property type="match status" value="1"/>
</dbReference>
<dbReference type="PANTHER" id="PTHR33741:SF5">
    <property type="entry name" value="TRANSMEMBRANE PROTEIN DDB_G0269096-RELATED"/>
    <property type="match status" value="1"/>
</dbReference>
<reference evidence="4" key="1">
    <citation type="journal article" date="2015" name="Proc. Natl. Acad. Sci. U.S.A.">
        <title>Bacterial clade with the ribosomal RNA operon on a small plasmid rather than the chromosome.</title>
        <authorList>
            <person name="Anda M."/>
            <person name="Ohtsubo Y."/>
            <person name="Okubo T."/>
            <person name="Sugawara M."/>
            <person name="Nagata Y."/>
            <person name="Tsuda M."/>
            <person name="Minamisawa K."/>
            <person name="Mitsui H."/>
        </authorList>
    </citation>
    <scope>NUCLEOTIDE SEQUENCE</scope>
    <source>
        <strain evidence="4">JCM 14755</strain>
    </source>
</reference>
<name>A0A0P0Z362_9HYPH</name>
<feature type="transmembrane region" description="Helical" evidence="2">
    <location>
        <begin position="103"/>
        <end position="124"/>
    </location>
</feature>
<feature type="transmembrane region" description="Helical" evidence="2">
    <location>
        <begin position="54"/>
        <end position="73"/>
    </location>
</feature>
<dbReference type="RefSeq" id="WP_062226016.1">
    <property type="nucleotide sequence ID" value="NZ_BBWR01000002.1"/>
</dbReference>
<dbReference type="InterPro" id="IPR007065">
    <property type="entry name" value="HPP"/>
</dbReference>
<dbReference type="PANTHER" id="PTHR33741">
    <property type="entry name" value="TRANSMEMBRANE PROTEIN DDB_G0269096-RELATED"/>
    <property type="match status" value="1"/>
</dbReference>
<evidence type="ECO:0000313" key="4">
    <source>
        <dbReference type="EMBL" id="BAT28530.1"/>
    </source>
</evidence>
<feature type="transmembrane region" description="Helical" evidence="2">
    <location>
        <begin position="25"/>
        <end position="47"/>
    </location>
</feature>
<dbReference type="InterPro" id="IPR046342">
    <property type="entry name" value="CBS_dom_sf"/>
</dbReference>
<dbReference type="InterPro" id="IPR000644">
    <property type="entry name" value="CBS_dom"/>
</dbReference>
<dbReference type="SUPFAM" id="SSF54631">
    <property type="entry name" value="CBS-domain pair"/>
    <property type="match status" value="1"/>
</dbReference>
<proteinExistence type="predicted"/>
<dbReference type="PROSITE" id="PS51371">
    <property type="entry name" value="CBS"/>
    <property type="match status" value="1"/>
</dbReference>
<keyword evidence="2" id="KW-0472">Membrane</keyword>
<dbReference type="OrthoDB" id="9811720at2"/>
<organism evidence="4">
    <name type="scientific">Aureimonas frigidaquae</name>
    <dbReference type="NCBI Taxonomy" id="424757"/>
    <lineage>
        <taxon>Bacteria</taxon>
        <taxon>Pseudomonadati</taxon>
        <taxon>Pseudomonadota</taxon>
        <taxon>Alphaproteobacteria</taxon>
        <taxon>Hyphomicrobiales</taxon>
        <taxon>Aurantimonadaceae</taxon>
        <taxon>Aureimonas</taxon>
    </lineage>
</organism>
<dbReference type="AlphaFoldDB" id="A0A0P0Z362"/>
<feature type="transmembrane region" description="Helical" evidence="2">
    <location>
        <begin position="79"/>
        <end position="96"/>
    </location>
</feature>
<accession>A0A0P0Z362</accession>
<keyword evidence="1" id="KW-0129">CBS domain</keyword>
<keyword evidence="2" id="KW-0812">Transmembrane</keyword>
<protein>
    <submittedName>
        <fullName evidence="4">CBS domain containing membrane protein</fullName>
    </submittedName>
</protein>
<keyword evidence="2" id="KW-1133">Transmembrane helix</keyword>
<feature type="domain" description="CBS" evidence="3">
    <location>
        <begin position="303"/>
        <end position="360"/>
    </location>
</feature>
<dbReference type="SMART" id="SM00116">
    <property type="entry name" value="CBS"/>
    <property type="match status" value="2"/>
</dbReference>